<dbReference type="EMBL" id="JANLCK010000003">
    <property type="protein sequence ID" value="MCS5725438.1"/>
    <property type="molecule type" value="Genomic_DNA"/>
</dbReference>
<name>A0AA42BW45_9MICO</name>
<comment type="caution">
    <text evidence="2">The sequence shown here is derived from an EMBL/GenBank/DDBJ whole genome shotgun (WGS) entry which is preliminary data.</text>
</comment>
<dbReference type="Proteomes" id="UP001165587">
    <property type="component" value="Unassembled WGS sequence"/>
</dbReference>
<dbReference type="PANTHER" id="PTHR33164">
    <property type="entry name" value="TRANSCRIPTIONAL REGULATOR, MARR FAMILY"/>
    <property type="match status" value="1"/>
</dbReference>
<dbReference type="PANTHER" id="PTHR33164:SF99">
    <property type="entry name" value="MARR FAMILY REGULATORY PROTEIN"/>
    <property type="match status" value="1"/>
</dbReference>
<protein>
    <submittedName>
        <fullName evidence="2">MarR family winged helix-turn-helix transcriptional regulator</fullName>
    </submittedName>
</protein>
<sequence length="163" mass="18339">MSGDPNPGERNELAERQTWFALLSVAQGLTPRMDEFLKRTFGITYIELSILIMLAESDDGSQELSALARRTHTSLSRMSHTVRRLQKAELLTLARSPHDGRATIAVLAEAGSELVAVAGPANRDAVQDLVFRVLDREQQDQLREIMLTLLRSWRPDDPHPWLP</sequence>
<feature type="domain" description="HTH marR-type" evidence="1">
    <location>
        <begin position="15"/>
        <end position="151"/>
    </location>
</feature>
<proteinExistence type="predicted"/>
<evidence type="ECO:0000313" key="3">
    <source>
        <dbReference type="Proteomes" id="UP001165587"/>
    </source>
</evidence>
<accession>A0AA42BW45</accession>
<dbReference type="Gene3D" id="1.10.10.10">
    <property type="entry name" value="Winged helix-like DNA-binding domain superfamily/Winged helix DNA-binding domain"/>
    <property type="match status" value="1"/>
</dbReference>
<dbReference type="AlphaFoldDB" id="A0AA42BW45"/>
<keyword evidence="3" id="KW-1185">Reference proteome</keyword>
<reference evidence="2" key="1">
    <citation type="submission" date="2022-08" db="EMBL/GenBank/DDBJ databases">
        <authorList>
            <person name="Deng Y."/>
            <person name="Han X.-F."/>
            <person name="Zhang Y.-Q."/>
        </authorList>
    </citation>
    <scope>NUCLEOTIDE SEQUENCE</scope>
    <source>
        <strain evidence="2">CPCC 203407</strain>
    </source>
</reference>
<evidence type="ECO:0000259" key="1">
    <source>
        <dbReference type="PROSITE" id="PS50995"/>
    </source>
</evidence>
<dbReference type="InterPro" id="IPR036390">
    <property type="entry name" value="WH_DNA-bd_sf"/>
</dbReference>
<dbReference type="InterPro" id="IPR036388">
    <property type="entry name" value="WH-like_DNA-bd_sf"/>
</dbReference>
<dbReference type="SMART" id="SM00347">
    <property type="entry name" value="HTH_MARR"/>
    <property type="match status" value="1"/>
</dbReference>
<dbReference type="InterPro" id="IPR000835">
    <property type="entry name" value="HTH_MarR-typ"/>
</dbReference>
<dbReference type="Pfam" id="PF12802">
    <property type="entry name" value="MarR_2"/>
    <property type="match status" value="1"/>
</dbReference>
<dbReference type="RefSeq" id="WP_259525942.1">
    <property type="nucleotide sequence ID" value="NZ_JANLCK010000003.1"/>
</dbReference>
<gene>
    <name evidence="2" type="ORF">N1028_05965</name>
</gene>
<organism evidence="2 3">
    <name type="scientific">Herbiconiux oxytropis</name>
    <dbReference type="NCBI Taxonomy" id="2970915"/>
    <lineage>
        <taxon>Bacteria</taxon>
        <taxon>Bacillati</taxon>
        <taxon>Actinomycetota</taxon>
        <taxon>Actinomycetes</taxon>
        <taxon>Micrococcales</taxon>
        <taxon>Microbacteriaceae</taxon>
        <taxon>Herbiconiux</taxon>
    </lineage>
</organism>
<dbReference type="PROSITE" id="PS50995">
    <property type="entry name" value="HTH_MARR_2"/>
    <property type="match status" value="1"/>
</dbReference>
<dbReference type="GO" id="GO:0003700">
    <property type="term" value="F:DNA-binding transcription factor activity"/>
    <property type="evidence" value="ECO:0007669"/>
    <property type="project" value="InterPro"/>
</dbReference>
<dbReference type="SUPFAM" id="SSF46785">
    <property type="entry name" value="Winged helix' DNA-binding domain"/>
    <property type="match status" value="1"/>
</dbReference>
<dbReference type="GO" id="GO:0006950">
    <property type="term" value="P:response to stress"/>
    <property type="evidence" value="ECO:0007669"/>
    <property type="project" value="TreeGrafter"/>
</dbReference>
<dbReference type="InterPro" id="IPR039422">
    <property type="entry name" value="MarR/SlyA-like"/>
</dbReference>
<evidence type="ECO:0000313" key="2">
    <source>
        <dbReference type="EMBL" id="MCS5725438.1"/>
    </source>
</evidence>